<evidence type="ECO:0000313" key="2">
    <source>
        <dbReference type="Proteomes" id="UP000024404"/>
    </source>
</evidence>
<dbReference type="OMA" id="CCTGALE"/>
<dbReference type="AlphaFoldDB" id="A0A8R1XX09"/>
<dbReference type="Proteomes" id="UP000024404">
    <property type="component" value="Unassembled WGS sequence"/>
</dbReference>
<dbReference type="EnsemblMetazoa" id="OVOC2057.1">
    <property type="protein sequence ID" value="OVOC2057.1"/>
    <property type="gene ID" value="WBGene00238866"/>
</dbReference>
<keyword evidence="2" id="KW-1185">Reference proteome</keyword>
<name>A0A8R1XX09_ONCVO</name>
<sequence length="71" mass="8190">MHRYCTRALQAGRELYQQVLKKFKKNDEENSDSEDHVALGQSVDRIAESIDDESSSAVRLSRRSSLLVKFF</sequence>
<dbReference type="EMBL" id="CMVM020000069">
    <property type="status" value="NOT_ANNOTATED_CDS"/>
    <property type="molecule type" value="Genomic_DNA"/>
</dbReference>
<organism evidence="1 2">
    <name type="scientific">Onchocerca volvulus</name>
    <dbReference type="NCBI Taxonomy" id="6282"/>
    <lineage>
        <taxon>Eukaryota</taxon>
        <taxon>Metazoa</taxon>
        <taxon>Ecdysozoa</taxon>
        <taxon>Nematoda</taxon>
        <taxon>Chromadorea</taxon>
        <taxon>Rhabditida</taxon>
        <taxon>Spirurina</taxon>
        <taxon>Spiruromorpha</taxon>
        <taxon>Filarioidea</taxon>
        <taxon>Onchocercidae</taxon>
        <taxon>Onchocerca</taxon>
    </lineage>
</organism>
<accession>A0A8R1XX09</accession>
<reference evidence="2" key="1">
    <citation type="submission" date="2013-10" db="EMBL/GenBank/DDBJ databases">
        <title>Genome sequencing of Onchocerca volvulus.</title>
        <authorList>
            <person name="Cotton J."/>
            <person name="Tsai J."/>
            <person name="Stanley E."/>
            <person name="Tracey A."/>
            <person name="Holroyd N."/>
            <person name="Lustigman S."/>
            <person name="Berriman M."/>
        </authorList>
    </citation>
    <scope>NUCLEOTIDE SEQUENCE</scope>
</reference>
<proteinExistence type="predicted"/>
<evidence type="ECO:0000313" key="1">
    <source>
        <dbReference type="EnsemblMetazoa" id="OVOC2057.1"/>
    </source>
</evidence>
<protein>
    <submittedName>
        <fullName evidence="1">Uncharacterized protein</fullName>
    </submittedName>
</protein>
<reference evidence="1" key="2">
    <citation type="submission" date="2022-06" db="UniProtKB">
        <authorList>
            <consortium name="EnsemblMetazoa"/>
        </authorList>
    </citation>
    <scope>IDENTIFICATION</scope>
</reference>